<feature type="region of interest" description="Disordered" evidence="1">
    <location>
        <begin position="1"/>
        <end position="39"/>
    </location>
</feature>
<proteinExistence type="predicted"/>
<protein>
    <submittedName>
        <fullName evidence="2">Uncharacterized protein</fullName>
    </submittedName>
</protein>
<feature type="non-terminal residue" evidence="2">
    <location>
        <position position="1"/>
    </location>
</feature>
<organism evidence="2">
    <name type="scientific">uncultured Thermomicrobiales bacterium</name>
    <dbReference type="NCBI Taxonomy" id="1645740"/>
    <lineage>
        <taxon>Bacteria</taxon>
        <taxon>Pseudomonadati</taxon>
        <taxon>Thermomicrobiota</taxon>
        <taxon>Thermomicrobia</taxon>
        <taxon>Thermomicrobiales</taxon>
        <taxon>environmental samples</taxon>
    </lineage>
</organism>
<dbReference type="EMBL" id="CADCWE010000228">
    <property type="protein sequence ID" value="CAA9558000.1"/>
    <property type="molecule type" value="Genomic_DNA"/>
</dbReference>
<gene>
    <name evidence="2" type="ORF">AVDCRST_MAG73-3381</name>
</gene>
<feature type="compositionally biased region" description="Gly residues" evidence="1">
    <location>
        <begin position="20"/>
        <end position="32"/>
    </location>
</feature>
<accession>A0A6J4URP4</accession>
<dbReference type="AlphaFoldDB" id="A0A6J4URP4"/>
<sequence>ARRRRPGSDRQRPRPPPAGPAGGGGALPGPGLRGHDRAV</sequence>
<evidence type="ECO:0000313" key="2">
    <source>
        <dbReference type="EMBL" id="CAA9558000.1"/>
    </source>
</evidence>
<feature type="non-terminal residue" evidence="2">
    <location>
        <position position="39"/>
    </location>
</feature>
<evidence type="ECO:0000256" key="1">
    <source>
        <dbReference type="SAM" id="MobiDB-lite"/>
    </source>
</evidence>
<feature type="compositionally biased region" description="Basic and acidic residues" evidence="1">
    <location>
        <begin position="1"/>
        <end position="12"/>
    </location>
</feature>
<reference evidence="2" key="1">
    <citation type="submission" date="2020-02" db="EMBL/GenBank/DDBJ databases">
        <authorList>
            <person name="Meier V. D."/>
        </authorList>
    </citation>
    <scope>NUCLEOTIDE SEQUENCE</scope>
    <source>
        <strain evidence="2">AVDCRST_MAG73</strain>
    </source>
</reference>
<name>A0A6J4URP4_9BACT</name>